<dbReference type="InterPro" id="IPR048502">
    <property type="entry name" value="NamZ_N"/>
</dbReference>
<dbReference type="Gene3D" id="3.40.50.12170">
    <property type="entry name" value="Uncharacterised protein PF07075, DUF1343"/>
    <property type="match status" value="1"/>
</dbReference>
<evidence type="ECO:0000259" key="1">
    <source>
        <dbReference type="Pfam" id="PF07075"/>
    </source>
</evidence>
<proteinExistence type="predicted"/>
<accession>A0A841TID0</accession>
<sequence length="384" mass="43103">MARNVRNGIDHIDDYSHLFQGKRIGLITAPTGLTADFVPTIQILHERFQLAALFSPEHGVRGDIAAGGMVDTYNDPQTGVPVYSLYRKDSKRLSQEMLDAVDLVVYDIQDVGVRYYTFIYTMLYALEDCARTGKEFVVLDRVNPLDGVTVEGNILKDGYRSFVGNYPLAVRYGLTPGEVATMANEQSGWNAKLHVVPVGGWERSMRFPDTGQLWVHPSMGIPRFETALLYPGTCLFEGTNLSEGRGTTFPFEMIGAPYIADPDRLAEEMNERGLPGVRFRGVYFNPTFSKHQGALCGGVKLHLTDAAAVRPLETGLTLLYTIKERYESFAFLPPIKEGSRPFIDLLCGDSLYRDEAVRLPELLERFREESAQFAAMKRQYHIYS</sequence>
<dbReference type="InterPro" id="IPR008302">
    <property type="entry name" value="NamZ"/>
</dbReference>
<dbReference type="EMBL" id="JACJVN010000058">
    <property type="protein sequence ID" value="MBB6678697.1"/>
    <property type="molecule type" value="Genomic_DNA"/>
</dbReference>
<reference evidence="3 4" key="1">
    <citation type="submission" date="2020-08" db="EMBL/GenBank/DDBJ databases">
        <title>Cohnella phylogeny.</title>
        <authorList>
            <person name="Dunlap C."/>
        </authorList>
    </citation>
    <scope>NUCLEOTIDE SEQUENCE [LARGE SCALE GENOMIC DNA]</scope>
    <source>
        <strain evidence="3 4">DSM 103658</strain>
    </source>
</reference>
<dbReference type="AlphaFoldDB" id="A0A841TID0"/>
<dbReference type="GO" id="GO:0033922">
    <property type="term" value="F:peptidoglycan beta-N-acetylmuramidase activity"/>
    <property type="evidence" value="ECO:0007669"/>
    <property type="project" value="InterPro"/>
</dbReference>
<feature type="domain" description="Peptidoglycan beta-N-acetylmuramidase NamZ C-terminal" evidence="2">
    <location>
        <begin position="228"/>
        <end position="383"/>
    </location>
</feature>
<name>A0A841TID0_9BACL</name>
<evidence type="ECO:0000313" key="4">
    <source>
        <dbReference type="Proteomes" id="UP000574133"/>
    </source>
</evidence>
<keyword evidence="4" id="KW-1185">Reference proteome</keyword>
<dbReference type="Gene3D" id="3.90.1150.140">
    <property type="match status" value="1"/>
</dbReference>
<dbReference type="PIRSF" id="PIRSF016719">
    <property type="entry name" value="UCP016719"/>
    <property type="match status" value="1"/>
</dbReference>
<organism evidence="3 4">
    <name type="scientific">Cohnella lubricantis</name>
    <dbReference type="NCBI Taxonomy" id="2163172"/>
    <lineage>
        <taxon>Bacteria</taxon>
        <taxon>Bacillati</taxon>
        <taxon>Bacillota</taxon>
        <taxon>Bacilli</taxon>
        <taxon>Bacillales</taxon>
        <taxon>Paenibacillaceae</taxon>
        <taxon>Cohnella</taxon>
    </lineage>
</organism>
<dbReference type="Pfam" id="PF07075">
    <property type="entry name" value="NamZ_N"/>
    <property type="match status" value="1"/>
</dbReference>
<dbReference type="Proteomes" id="UP000574133">
    <property type="component" value="Unassembled WGS sequence"/>
</dbReference>
<comment type="caution">
    <text evidence="3">The sequence shown here is derived from an EMBL/GenBank/DDBJ whole genome shotgun (WGS) entry which is preliminary data.</text>
</comment>
<dbReference type="PANTHER" id="PTHR42915:SF1">
    <property type="entry name" value="PEPTIDOGLYCAN BETA-N-ACETYLMURAMIDASE NAMZ"/>
    <property type="match status" value="1"/>
</dbReference>
<gene>
    <name evidence="3" type="ORF">H4Q31_15510</name>
</gene>
<dbReference type="PANTHER" id="PTHR42915">
    <property type="entry name" value="HYPOTHETICAL 460 KDA PROTEIN IN FEUA-SIGW INTERGENIC REGION [PRECURSOR]"/>
    <property type="match status" value="1"/>
</dbReference>
<dbReference type="RefSeq" id="WP_185179964.1">
    <property type="nucleotide sequence ID" value="NZ_CBCSEP010000011.1"/>
</dbReference>
<protein>
    <submittedName>
        <fullName evidence="3">DUF1343 domain-containing protein</fullName>
    </submittedName>
</protein>
<dbReference type="Pfam" id="PF20732">
    <property type="entry name" value="NamZ_C"/>
    <property type="match status" value="1"/>
</dbReference>
<evidence type="ECO:0000259" key="2">
    <source>
        <dbReference type="Pfam" id="PF20732"/>
    </source>
</evidence>
<dbReference type="InterPro" id="IPR048503">
    <property type="entry name" value="NamZ_C"/>
</dbReference>
<evidence type="ECO:0000313" key="3">
    <source>
        <dbReference type="EMBL" id="MBB6678697.1"/>
    </source>
</evidence>
<feature type="domain" description="Peptidoglycan beta-N-acetylmuramidase NamZ N-terminal" evidence="1">
    <location>
        <begin position="24"/>
        <end position="224"/>
    </location>
</feature>